<dbReference type="OrthoDB" id="7632478at2"/>
<feature type="transmembrane region" description="Helical" evidence="1">
    <location>
        <begin position="6"/>
        <end position="24"/>
    </location>
</feature>
<name>A0A4V3BST8_9SPHN</name>
<feature type="transmembrane region" description="Helical" evidence="1">
    <location>
        <begin position="198"/>
        <end position="225"/>
    </location>
</feature>
<keyword evidence="3" id="KW-0645">Protease</keyword>
<keyword evidence="3" id="KW-0378">Hydrolase</keyword>
<feature type="domain" description="CAAX prenyl protease 2/Lysostaphin resistance protein A-like" evidence="2">
    <location>
        <begin position="139"/>
        <end position="227"/>
    </location>
</feature>
<dbReference type="GO" id="GO:0006508">
    <property type="term" value="P:proteolysis"/>
    <property type="evidence" value="ECO:0007669"/>
    <property type="project" value="UniProtKB-KW"/>
</dbReference>
<dbReference type="GO" id="GO:0004175">
    <property type="term" value="F:endopeptidase activity"/>
    <property type="evidence" value="ECO:0007669"/>
    <property type="project" value="UniProtKB-ARBA"/>
</dbReference>
<comment type="caution">
    <text evidence="3">The sequence shown here is derived from an EMBL/GenBank/DDBJ whole genome shotgun (WGS) entry which is preliminary data.</text>
</comment>
<feature type="transmembrane region" description="Helical" evidence="1">
    <location>
        <begin position="163"/>
        <end position="186"/>
    </location>
</feature>
<proteinExistence type="predicted"/>
<feature type="transmembrane region" description="Helical" evidence="1">
    <location>
        <begin position="93"/>
        <end position="112"/>
    </location>
</feature>
<reference evidence="3 4" key="1">
    <citation type="submission" date="2019-03" db="EMBL/GenBank/DDBJ databases">
        <title>Genomic Encyclopedia of Type Strains, Phase IV (KMG-IV): sequencing the most valuable type-strain genomes for metagenomic binning, comparative biology and taxonomic classification.</title>
        <authorList>
            <person name="Goeker M."/>
        </authorList>
    </citation>
    <scope>NUCLEOTIDE SEQUENCE [LARGE SCALE GENOMIC DNA]</scope>
    <source>
        <strain evidence="3 4">DSM 25059</strain>
    </source>
</reference>
<dbReference type="RefSeq" id="WP_133496242.1">
    <property type="nucleotide sequence ID" value="NZ_BMLU01000009.1"/>
</dbReference>
<evidence type="ECO:0000259" key="2">
    <source>
        <dbReference type="Pfam" id="PF02517"/>
    </source>
</evidence>
<protein>
    <submittedName>
        <fullName evidence="3">CAAX prenyl protease-like protein</fullName>
    </submittedName>
</protein>
<dbReference type="InterPro" id="IPR003675">
    <property type="entry name" value="Rce1/LyrA-like_dom"/>
</dbReference>
<accession>A0A4V3BST8</accession>
<dbReference type="AlphaFoldDB" id="A0A4V3BST8"/>
<feature type="transmembrane region" description="Helical" evidence="1">
    <location>
        <begin position="45"/>
        <end position="73"/>
    </location>
</feature>
<organism evidence="3 4">
    <name type="scientific">Stakelama pacifica</name>
    <dbReference type="NCBI Taxonomy" id="517720"/>
    <lineage>
        <taxon>Bacteria</taxon>
        <taxon>Pseudomonadati</taxon>
        <taxon>Pseudomonadota</taxon>
        <taxon>Alphaproteobacteria</taxon>
        <taxon>Sphingomonadales</taxon>
        <taxon>Sphingomonadaceae</taxon>
        <taxon>Stakelama</taxon>
    </lineage>
</organism>
<keyword evidence="1" id="KW-0472">Membrane</keyword>
<dbReference type="EMBL" id="SNWD01000009">
    <property type="protein sequence ID" value="TDN80778.1"/>
    <property type="molecule type" value="Genomic_DNA"/>
</dbReference>
<evidence type="ECO:0000256" key="1">
    <source>
        <dbReference type="SAM" id="Phobius"/>
    </source>
</evidence>
<evidence type="ECO:0000313" key="4">
    <source>
        <dbReference type="Proteomes" id="UP000295493"/>
    </source>
</evidence>
<dbReference type="GO" id="GO:0080120">
    <property type="term" value="P:CAAX-box protein maturation"/>
    <property type="evidence" value="ECO:0007669"/>
    <property type="project" value="UniProtKB-ARBA"/>
</dbReference>
<dbReference type="Pfam" id="PF02517">
    <property type="entry name" value="Rce1-like"/>
    <property type="match status" value="1"/>
</dbReference>
<sequence length="247" mass="26122">MLAASMALLLALGCYWLFLKGKLADRLGVHQRGRRASYLFWVAKSAALFVAPTLLILACLGALGSLIVMPRAFADAALQLGVTPGGAMQDTGFLFAVVGGLAGGALLGAIVARMQRKRGRRPWMIGDLRSILPATRAELPYAAGIAVAAGISEELFFRLLLPLLIGVLSGSALFGFAVSALLFAGAHRYQGWKGMAGSGALAVIFTVFYWMTASLWMTMALHMLVDLNGLVLRPLVLGLRASGDSRS</sequence>
<keyword evidence="4" id="KW-1185">Reference proteome</keyword>
<evidence type="ECO:0000313" key="3">
    <source>
        <dbReference type="EMBL" id="TDN80778.1"/>
    </source>
</evidence>
<feature type="transmembrane region" description="Helical" evidence="1">
    <location>
        <begin position="139"/>
        <end position="157"/>
    </location>
</feature>
<gene>
    <name evidence="3" type="ORF">EV664_109169</name>
</gene>
<keyword evidence="1" id="KW-0812">Transmembrane</keyword>
<keyword evidence="1" id="KW-1133">Transmembrane helix</keyword>
<dbReference type="Proteomes" id="UP000295493">
    <property type="component" value="Unassembled WGS sequence"/>
</dbReference>